<dbReference type="InterPro" id="IPR011528">
    <property type="entry name" value="NERD"/>
</dbReference>
<organism evidence="2">
    <name type="scientific">freshwater metagenome</name>
    <dbReference type="NCBI Taxonomy" id="449393"/>
    <lineage>
        <taxon>unclassified sequences</taxon>
        <taxon>metagenomes</taxon>
        <taxon>ecological metagenomes</taxon>
    </lineage>
</organism>
<sequence>MIGLGDAEAGELPWWGPCWERGLDGGTDPDRLFDELRDFRREVRVLHGLRVAGTASAIDHVLVGPGGVVVADTETCPGKVRTDGVHLRVRGRDRSPMVDVALWQAEVVRATLERRGIRDVPVHGVLHWQHVEGLGTKAVCLRGVPLLSAGATMGLAAVGTEVSPLAVERIAAALEPACTRH</sequence>
<proteinExistence type="predicted"/>
<accession>A0A6J7HUK7</accession>
<dbReference type="AlphaFoldDB" id="A0A6J7HUK7"/>
<gene>
    <name evidence="2" type="ORF">UFOPK3564_01782</name>
</gene>
<reference evidence="2" key="1">
    <citation type="submission" date="2020-05" db="EMBL/GenBank/DDBJ databases">
        <authorList>
            <person name="Chiriac C."/>
            <person name="Salcher M."/>
            <person name="Ghai R."/>
            <person name="Kavagutti S V."/>
        </authorList>
    </citation>
    <scope>NUCLEOTIDE SEQUENCE</scope>
</reference>
<evidence type="ECO:0000313" key="2">
    <source>
        <dbReference type="EMBL" id="CAB4920070.1"/>
    </source>
</evidence>
<feature type="domain" description="NERD" evidence="1">
    <location>
        <begin position="32"/>
        <end position="126"/>
    </location>
</feature>
<protein>
    <submittedName>
        <fullName evidence="2">Unannotated protein</fullName>
    </submittedName>
</protein>
<dbReference type="EMBL" id="CAFBMK010000101">
    <property type="protein sequence ID" value="CAB4920070.1"/>
    <property type="molecule type" value="Genomic_DNA"/>
</dbReference>
<name>A0A6J7HUK7_9ZZZZ</name>
<dbReference type="Pfam" id="PF08378">
    <property type="entry name" value="NERD"/>
    <property type="match status" value="1"/>
</dbReference>
<evidence type="ECO:0000259" key="1">
    <source>
        <dbReference type="Pfam" id="PF08378"/>
    </source>
</evidence>